<dbReference type="EMBL" id="CM039428">
    <property type="protein sequence ID" value="KAI4350773.1"/>
    <property type="molecule type" value="Genomic_DNA"/>
</dbReference>
<comment type="caution">
    <text evidence="1">The sequence shown here is derived from an EMBL/GenBank/DDBJ whole genome shotgun (WGS) entry which is preliminary data.</text>
</comment>
<gene>
    <name evidence="1" type="ORF">L6164_005191</name>
</gene>
<evidence type="ECO:0000313" key="1">
    <source>
        <dbReference type="EMBL" id="KAI4350773.1"/>
    </source>
</evidence>
<protein>
    <submittedName>
        <fullName evidence="1">Uncharacterized protein</fullName>
    </submittedName>
</protein>
<evidence type="ECO:0000313" key="2">
    <source>
        <dbReference type="Proteomes" id="UP000828941"/>
    </source>
</evidence>
<dbReference type="Proteomes" id="UP000828941">
    <property type="component" value="Chromosome 3"/>
</dbReference>
<sequence>MDPCPFVRLMVESLALKLPLETRPAAASGVHPSTTPCFCKIRIKNFPFQTALLPLSSSSNDSSPDSATSAPGFHLDSALLRRISGKPVILRLSVFSGRMGRTCGVSGAKLLGRVFVSIDLTGALSRPNMFHNGWLKIGKNEVDKPSARLHLVVRSEPDPRFVFQFGGEPECSPVVFQIQGNIRQPVFSCKFSADRNSRSRSLPSDFTNNSSRWRRSFTSERERHGRERKGWMIMIHDLSGSPVAAASMVTPFVPSPGSDRVSRLNPGAWLILRPNGASVSSWKPWGRLEAWRERGPVDGLGYKFELVTDQNGPANGIPLAEATMSVRKGGKFYIDYKVMKDSGLVSRLSSKGFVVCSSVEGEGKVSKPVVQVGAQHVTCMADAALFIALSAAIDLSMDACRLFSHKLRKELCHVEQDSFL</sequence>
<organism evidence="1 2">
    <name type="scientific">Bauhinia variegata</name>
    <name type="common">Purple orchid tree</name>
    <name type="synonym">Phanera variegata</name>
    <dbReference type="NCBI Taxonomy" id="167791"/>
    <lineage>
        <taxon>Eukaryota</taxon>
        <taxon>Viridiplantae</taxon>
        <taxon>Streptophyta</taxon>
        <taxon>Embryophyta</taxon>
        <taxon>Tracheophyta</taxon>
        <taxon>Spermatophyta</taxon>
        <taxon>Magnoliopsida</taxon>
        <taxon>eudicotyledons</taxon>
        <taxon>Gunneridae</taxon>
        <taxon>Pentapetalae</taxon>
        <taxon>rosids</taxon>
        <taxon>fabids</taxon>
        <taxon>Fabales</taxon>
        <taxon>Fabaceae</taxon>
        <taxon>Cercidoideae</taxon>
        <taxon>Cercideae</taxon>
        <taxon>Bauhiniinae</taxon>
        <taxon>Bauhinia</taxon>
    </lineage>
</organism>
<accession>A0ACB9PQ32</accession>
<proteinExistence type="predicted"/>
<reference evidence="1 2" key="1">
    <citation type="journal article" date="2022" name="DNA Res.">
        <title>Chromosomal-level genome assembly of the orchid tree Bauhinia variegata (Leguminosae; Cercidoideae) supports the allotetraploid origin hypothesis of Bauhinia.</title>
        <authorList>
            <person name="Zhong Y."/>
            <person name="Chen Y."/>
            <person name="Zheng D."/>
            <person name="Pang J."/>
            <person name="Liu Y."/>
            <person name="Luo S."/>
            <person name="Meng S."/>
            <person name="Qian L."/>
            <person name="Wei D."/>
            <person name="Dai S."/>
            <person name="Zhou R."/>
        </authorList>
    </citation>
    <scope>NUCLEOTIDE SEQUENCE [LARGE SCALE GENOMIC DNA]</scope>
    <source>
        <strain evidence="1">BV-YZ2020</strain>
    </source>
</reference>
<name>A0ACB9PQ32_BAUVA</name>
<keyword evidence="2" id="KW-1185">Reference proteome</keyword>